<keyword evidence="2" id="KW-1185">Reference proteome</keyword>
<dbReference type="InterPro" id="IPR036527">
    <property type="entry name" value="SCP2_sterol-bd_dom_sf"/>
</dbReference>
<dbReference type="SUPFAM" id="SSF55718">
    <property type="entry name" value="SCP-like"/>
    <property type="match status" value="1"/>
</dbReference>
<dbReference type="STRING" id="314608.KT99_08293"/>
<gene>
    <name evidence="1" type="ORF">KT99_08293</name>
</gene>
<name>A9D1P1_9GAMM</name>
<dbReference type="Proteomes" id="UP000005839">
    <property type="component" value="Unassembled WGS sequence"/>
</dbReference>
<dbReference type="Gene3D" id="3.30.1050.10">
    <property type="entry name" value="SCP2 sterol-binding domain"/>
    <property type="match status" value="1"/>
</dbReference>
<protein>
    <submittedName>
        <fullName evidence="1">Uncharacterized protein</fullName>
    </submittedName>
</protein>
<comment type="caution">
    <text evidence="1">The sequence shown here is derived from an EMBL/GenBank/DDBJ whole genome shotgun (WGS) entry which is preliminary data.</text>
</comment>
<organism evidence="1 2">
    <name type="scientific">Shewanella benthica KT99</name>
    <dbReference type="NCBI Taxonomy" id="314608"/>
    <lineage>
        <taxon>Bacteria</taxon>
        <taxon>Pseudomonadati</taxon>
        <taxon>Pseudomonadota</taxon>
        <taxon>Gammaproteobacteria</taxon>
        <taxon>Alteromonadales</taxon>
        <taxon>Shewanellaceae</taxon>
        <taxon>Shewanella</taxon>
    </lineage>
</organism>
<proteinExistence type="predicted"/>
<evidence type="ECO:0000313" key="1">
    <source>
        <dbReference type="EMBL" id="EDQ01892.1"/>
    </source>
</evidence>
<sequence>MFSDDLSIEGSKLDLLSFFSLLDKPKGVFDIVTP</sequence>
<accession>A9D1P1</accession>
<reference evidence="1 2" key="1">
    <citation type="submission" date="2007-10" db="EMBL/GenBank/DDBJ databases">
        <authorList>
            <person name="Yayanos A."/>
            <person name="Ferriera S."/>
            <person name="Johnson J."/>
            <person name="Kravitz S."/>
            <person name="Halpern A."/>
            <person name="Remington K."/>
            <person name="Beeson K."/>
            <person name="Tran B."/>
            <person name="Rogers Y.-H."/>
            <person name="Friedman R."/>
            <person name="Venter J.C."/>
        </authorList>
    </citation>
    <scope>NUCLEOTIDE SEQUENCE [LARGE SCALE GENOMIC DNA]</scope>
    <source>
        <strain evidence="1 2">KT99</strain>
    </source>
</reference>
<dbReference type="EMBL" id="ABIC01000006">
    <property type="protein sequence ID" value="EDQ01892.1"/>
    <property type="molecule type" value="Genomic_DNA"/>
</dbReference>
<dbReference type="AlphaFoldDB" id="A9D1P1"/>
<evidence type="ECO:0000313" key="2">
    <source>
        <dbReference type="Proteomes" id="UP000005839"/>
    </source>
</evidence>